<accession>M0BQM3</accession>
<protein>
    <submittedName>
        <fullName evidence="2">Blue copper domain-containing protein</fullName>
    </submittedName>
</protein>
<sequence>MYDATNRRTVLKASGASLAAVTLAGCGSSDGDDDSSDDNNDDSGGGAVEIEPDTEILFKGMTTHWEGKSPSGIEGEENPTIALT</sequence>
<organism evidence="2 3">
    <name type="scientific">Halovivax asiaticus JCM 14624</name>
    <dbReference type="NCBI Taxonomy" id="1227490"/>
    <lineage>
        <taxon>Archaea</taxon>
        <taxon>Methanobacteriati</taxon>
        <taxon>Methanobacteriota</taxon>
        <taxon>Stenosarchaea group</taxon>
        <taxon>Halobacteria</taxon>
        <taxon>Halobacteriales</taxon>
        <taxon>Natrialbaceae</taxon>
        <taxon>Halovivax</taxon>
    </lineage>
</organism>
<dbReference type="PROSITE" id="PS51257">
    <property type="entry name" value="PROKAR_LIPOPROTEIN"/>
    <property type="match status" value="1"/>
</dbReference>
<gene>
    <name evidence="2" type="ORF">C479_05897</name>
</gene>
<dbReference type="RefSeq" id="WP_007699270.1">
    <property type="nucleotide sequence ID" value="NZ_AOIQ01000010.1"/>
</dbReference>
<dbReference type="EMBL" id="AOIQ01000010">
    <property type="protein sequence ID" value="ELZ11954.1"/>
    <property type="molecule type" value="Genomic_DNA"/>
</dbReference>
<evidence type="ECO:0000313" key="3">
    <source>
        <dbReference type="Proteomes" id="UP000011560"/>
    </source>
</evidence>
<comment type="caution">
    <text evidence="2">The sequence shown here is derived from an EMBL/GenBank/DDBJ whole genome shotgun (WGS) entry which is preliminary data.</text>
</comment>
<feature type="region of interest" description="Disordered" evidence="1">
    <location>
        <begin position="26"/>
        <end position="84"/>
    </location>
</feature>
<evidence type="ECO:0000256" key="1">
    <source>
        <dbReference type="SAM" id="MobiDB-lite"/>
    </source>
</evidence>
<name>M0BQM3_9EURY</name>
<dbReference type="Proteomes" id="UP000011560">
    <property type="component" value="Unassembled WGS sequence"/>
</dbReference>
<dbReference type="OrthoDB" id="6744at2157"/>
<dbReference type="AlphaFoldDB" id="M0BQM3"/>
<reference evidence="2 3" key="1">
    <citation type="journal article" date="2014" name="PLoS Genet.">
        <title>Phylogenetically driven sequencing of extremely halophilic archaea reveals strategies for static and dynamic osmo-response.</title>
        <authorList>
            <person name="Becker E.A."/>
            <person name="Seitzer P.M."/>
            <person name="Tritt A."/>
            <person name="Larsen D."/>
            <person name="Krusor M."/>
            <person name="Yao A.I."/>
            <person name="Wu D."/>
            <person name="Madern D."/>
            <person name="Eisen J.A."/>
            <person name="Darling A.E."/>
            <person name="Facciotti M.T."/>
        </authorList>
    </citation>
    <scope>NUCLEOTIDE SEQUENCE [LARGE SCALE GENOMIC DNA]</scope>
    <source>
        <strain evidence="2 3">JCM 14624</strain>
    </source>
</reference>
<proteinExistence type="predicted"/>
<feature type="non-terminal residue" evidence="2">
    <location>
        <position position="84"/>
    </location>
</feature>
<evidence type="ECO:0000313" key="2">
    <source>
        <dbReference type="EMBL" id="ELZ11954.1"/>
    </source>
</evidence>
<keyword evidence="3" id="KW-1185">Reference proteome</keyword>
<feature type="compositionally biased region" description="Acidic residues" evidence="1">
    <location>
        <begin position="30"/>
        <end position="41"/>
    </location>
</feature>